<dbReference type="EMBL" id="CAACVG010007508">
    <property type="protein sequence ID" value="VEN45837.1"/>
    <property type="molecule type" value="Genomic_DNA"/>
</dbReference>
<evidence type="ECO:0000313" key="1">
    <source>
        <dbReference type="EMBL" id="VEN45837.1"/>
    </source>
</evidence>
<dbReference type="Proteomes" id="UP000410492">
    <property type="component" value="Unassembled WGS sequence"/>
</dbReference>
<organism evidence="1 2">
    <name type="scientific">Callosobruchus maculatus</name>
    <name type="common">Southern cowpea weevil</name>
    <name type="synonym">Pulse bruchid</name>
    <dbReference type="NCBI Taxonomy" id="64391"/>
    <lineage>
        <taxon>Eukaryota</taxon>
        <taxon>Metazoa</taxon>
        <taxon>Ecdysozoa</taxon>
        <taxon>Arthropoda</taxon>
        <taxon>Hexapoda</taxon>
        <taxon>Insecta</taxon>
        <taxon>Pterygota</taxon>
        <taxon>Neoptera</taxon>
        <taxon>Endopterygota</taxon>
        <taxon>Coleoptera</taxon>
        <taxon>Polyphaga</taxon>
        <taxon>Cucujiformia</taxon>
        <taxon>Chrysomeloidea</taxon>
        <taxon>Chrysomelidae</taxon>
        <taxon>Bruchinae</taxon>
        <taxon>Bruchini</taxon>
        <taxon>Callosobruchus</taxon>
    </lineage>
</organism>
<name>A0A653CD27_CALMS</name>
<evidence type="ECO:0000313" key="2">
    <source>
        <dbReference type="Proteomes" id="UP000410492"/>
    </source>
</evidence>
<sequence length="36" mass="3975">FVIAVKTDLIGLFVQRITNQSEPISIPHCSCQTISD</sequence>
<reference evidence="1 2" key="1">
    <citation type="submission" date="2019-01" db="EMBL/GenBank/DDBJ databases">
        <authorList>
            <person name="Sayadi A."/>
        </authorList>
    </citation>
    <scope>NUCLEOTIDE SEQUENCE [LARGE SCALE GENOMIC DNA]</scope>
</reference>
<dbReference type="AlphaFoldDB" id="A0A653CD27"/>
<proteinExistence type="predicted"/>
<keyword evidence="2" id="KW-1185">Reference proteome</keyword>
<accession>A0A653CD27</accession>
<protein>
    <submittedName>
        <fullName evidence="1">Uncharacterized protein</fullName>
    </submittedName>
</protein>
<gene>
    <name evidence="1" type="ORF">CALMAC_LOCUS8148</name>
</gene>
<feature type="non-terminal residue" evidence="1">
    <location>
        <position position="1"/>
    </location>
</feature>